<dbReference type="AlphaFoldDB" id="A0AAV6H4D6"/>
<evidence type="ECO:0000256" key="3">
    <source>
        <dbReference type="ARBA" id="ARBA00004300"/>
    </source>
</evidence>
<dbReference type="GO" id="GO:0005813">
    <property type="term" value="C:centrosome"/>
    <property type="evidence" value="ECO:0007669"/>
    <property type="project" value="UniProtKB-SubCell"/>
</dbReference>
<gene>
    <name evidence="24" type="ORF">AALO_G00052420</name>
</gene>
<evidence type="ECO:0000256" key="13">
    <source>
        <dbReference type="ARBA" id="ARBA00022839"/>
    </source>
</evidence>
<dbReference type="Gene3D" id="3.60.15.10">
    <property type="entry name" value="Ribonuclease Z/Hydroxyacylglutathione hydrolase-like"/>
    <property type="match status" value="1"/>
</dbReference>
<evidence type="ECO:0000256" key="8">
    <source>
        <dbReference type="ARBA" id="ARBA00022490"/>
    </source>
</evidence>
<evidence type="ECO:0000256" key="9">
    <source>
        <dbReference type="ARBA" id="ARBA00022499"/>
    </source>
</evidence>
<keyword evidence="10" id="KW-0540">Nuclease</keyword>
<comment type="similarity">
    <text evidence="5">Belongs to the DNA repair metallo-beta-lactamase (DRMBL) family.</text>
</comment>
<keyword evidence="17" id="KW-0206">Cytoskeleton</keyword>
<dbReference type="GO" id="GO:0035312">
    <property type="term" value="F:5'-3' DNA exonuclease activity"/>
    <property type="evidence" value="ECO:0007669"/>
    <property type="project" value="TreeGrafter"/>
</dbReference>
<name>A0AAV6H4D6_9TELE</name>
<dbReference type="InterPro" id="IPR011084">
    <property type="entry name" value="DRMBL"/>
</dbReference>
<keyword evidence="18" id="KW-0539">Nucleus</keyword>
<organism evidence="24 25">
    <name type="scientific">Alosa alosa</name>
    <name type="common">allis shad</name>
    <dbReference type="NCBI Taxonomy" id="278164"/>
    <lineage>
        <taxon>Eukaryota</taxon>
        <taxon>Metazoa</taxon>
        <taxon>Chordata</taxon>
        <taxon>Craniata</taxon>
        <taxon>Vertebrata</taxon>
        <taxon>Euteleostomi</taxon>
        <taxon>Actinopterygii</taxon>
        <taxon>Neopterygii</taxon>
        <taxon>Teleostei</taxon>
        <taxon>Clupei</taxon>
        <taxon>Clupeiformes</taxon>
        <taxon>Clupeoidei</taxon>
        <taxon>Clupeidae</taxon>
        <taxon>Alosa</taxon>
    </lineage>
</organism>
<dbReference type="GO" id="GO:0008800">
    <property type="term" value="F:beta-lactamase activity"/>
    <property type="evidence" value="ECO:0007669"/>
    <property type="project" value="UniProtKB-EC"/>
</dbReference>
<dbReference type="Gene3D" id="3.40.50.12650">
    <property type="match status" value="1"/>
</dbReference>
<evidence type="ECO:0000256" key="20">
    <source>
        <dbReference type="ARBA" id="ARBA00041693"/>
    </source>
</evidence>
<evidence type="ECO:0000256" key="12">
    <source>
        <dbReference type="ARBA" id="ARBA00022801"/>
    </source>
</evidence>
<evidence type="ECO:0000313" key="25">
    <source>
        <dbReference type="Proteomes" id="UP000823561"/>
    </source>
</evidence>
<dbReference type="GO" id="GO:0006303">
    <property type="term" value="P:double-strand break repair via nonhomologous end joining"/>
    <property type="evidence" value="ECO:0007669"/>
    <property type="project" value="TreeGrafter"/>
</dbReference>
<evidence type="ECO:0000256" key="17">
    <source>
        <dbReference type="ARBA" id="ARBA00023212"/>
    </source>
</evidence>
<dbReference type="GO" id="GO:0036297">
    <property type="term" value="P:interstrand cross-link repair"/>
    <property type="evidence" value="ECO:0007669"/>
    <property type="project" value="TreeGrafter"/>
</dbReference>
<keyword evidence="7" id="KW-0158">Chromosome</keyword>
<keyword evidence="15" id="KW-0779">Telomere</keyword>
<keyword evidence="8" id="KW-0963">Cytoplasm</keyword>
<dbReference type="GO" id="GO:0005634">
    <property type="term" value="C:nucleus"/>
    <property type="evidence" value="ECO:0007669"/>
    <property type="project" value="UniProtKB-SubCell"/>
</dbReference>
<feature type="region of interest" description="Disordered" evidence="22">
    <location>
        <begin position="360"/>
        <end position="386"/>
    </location>
</feature>
<dbReference type="GO" id="GO:0000781">
    <property type="term" value="C:chromosome, telomeric region"/>
    <property type="evidence" value="ECO:0007669"/>
    <property type="project" value="UniProtKB-SubCell"/>
</dbReference>
<keyword evidence="12" id="KW-0378">Hydrolase</keyword>
<dbReference type="SMART" id="SM00849">
    <property type="entry name" value="Lactamase_B"/>
    <property type="match status" value="1"/>
</dbReference>
<evidence type="ECO:0000259" key="23">
    <source>
        <dbReference type="SMART" id="SM00849"/>
    </source>
</evidence>
<evidence type="ECO:0000256" key="1">
    <source>
        <dbReference type="ARBA" id="ARBA00001526"/>
    </source>
</evidence>
<dbReference type="PANTHER" id="PTHR23240:SF26">
    <property type="entry name" value="5' EXONUCLEASE APOLLO"/>
    <property type="match status" value="1"/>
</dbReference>
<proteinExistence type="inferred from homology"/>
<evidence type="ECO:0000256" key="18">
    <source>
        <dbReference type="ARBA" id="ARBA00023242"/>
    </source>
</evidence>
<keyword evidence="14" id="KW-0832">Ubl conjugation</keyword>
<dbReference type="SUPFAM" id="SSF56281">
    <property type="entry name" value="Metallo-hydrolase/oxidoreductase"/>
    <property type="match status" value="1"/>
</dbReference>
<evidence type="ECO:0000256" key="2">
    <source>
        <dbReference type="ARBA" id="ARBA00004123"/>
    </source>
</evidence>
<evidence type="ECO:0000256" key="11">
    <source>
        <dbReference type="ARBA" id="ARBA00022763"/>
    </source>
</evidence>
<evidence type="ECO:0000256" key="5">
    <source>
        <dbReference type="ARBA" id="ARBA00010304"/>
    </source>
</evidence>
<keyword evidence="13" id="KW-0269">Exonuclease</keyword>
<dbReference type="GO" id="GO:0031848">
    <property type="term" value="P:protection from non-homologous end joining at telomere"/>
    <property type="evidence" value="ECO:0007669"/>
    <property type="project" value="UniProtKB-ARBA"/>
</dbReference>
<comment type="catalytic activity">
    <reaction evidence="1">
        <text>a beta-lactam + H2O = a substituted beta-amino acid</text>
        <dbReference type="Rhea" id="RHEA:20401"/>
        <dbReference type="ChEBI" id="CHEBI:15377"/>
        <dbReference type="ChEBI" id="CHEBI:35627"/>
        <dbReference type="ChEBI" id="CHEBI:140347"/>
        <dbReference type="EC" id="3.5.2.6"/>
    </reaction>
</comment>
<sequence length="598" mass="66078">MNGKLIPHTPVAVDFWQVRKCAHVRLFFLSHMHSDHTSGLSSTWSNRPIYCSPITAKLLKLKLRVKDKWIHPLELGDPHLLALDDIGKERMTVTLMDANHCPGAVMFLFEGYFGNILYTGDFRYSPSMLREPCLRTHTTIDILYLDNTNCDPTRTLPTRQRATQQVKEVIRAHPGHRVVIGLYSLGKESLLVELALEFKTWVEVSPERLEILLALELPDVFTTEPGAGRIRVVDQDHIRAANLLQWNQEEPTVAILPTSRPVVSCHPNVHVVPYSDHSSYQELEDFLSALQPLSIMPIVGTALPSFSAVFSPRKKRRKTVVPESVLRYMTTCPTPDIPPAHCPATGKAFWGTRSAPPRGVVFESPRRPRKGVLSDREASATEDTDSTLNGSDCILLDIEQGSIIDVESDVSLRLAEERSELSLRLAEEGSELSLRLAEEGSERIPQLAENGEEYDKRADVCPGSLHTLYSCGDGATQTLAASEGSSPIRTAPVHPDRCSSLEHISLHDNVCMTASAATAVTPRNPSPPPLHSQASAEDSEKGEQWLLGNLVFPEEELSPGAEVVVGLGRIYNLCPLNSPKRVGDPFEAAIERFKAALS</sequence>
<evidence type="ECO:0000256" key="22">
    <source>
        <dbReference type="SAM" id="MobiDB-lite"/>
    </source>
</evidence>
<evidence type="ECO:0000256" key="7">
    <source>
        <dbReference type="ARBA" id="ARBA00022454"/>
    </source>
</evidence>
<dbReference type="InterPro" id="IPR001279">
    <property type="entry name" value="Metallo-B-lactamas"/>
</dbReference>
<dbReference type="PANTHER" id="PTHR23240">
    <property type="entry name" value="DNA CROSS-LINK REPAIR PROTEIN PSO2/SNM1-RELATED"/>
    <property type="match status" value="1"/>
</dbReference>
<protein>
    <recommendedName>
        <fullName evidence="19">5' exonuclease Apollo</fullName>
        <ecNumber evidence="6">3.5.2.6</ecNumber>
    </recommendedName>
    <alternativeName>
        <fullName evidence="20">DNA cross-link repair 1B protein</fullName>
    </alternativeName>
    <alternativeName>
        <fullName evidence="21">SNM1 homolog B</fullName>
    </alternativeName>
</protein>
<feature type="domain" description="Metallo-beta-lactamase" evidence="23">
    <location>
        <begin position="18"/>
        <end position="176"/>
    </location>
</feature>
<dbReference type="Pfam" id="PF07522">
    <property type="entry name" value="DRMBL"/>
    <property type="match status" value="1"/>
</dbReference>
<dbReference type="CDD" id="cd16273">
    <property type="entry name" value="SNM1A-1C-like_MBL-fold"/>
    <property type="match status" value="1"/>
</dbReference>
<evidence type="ECO:0000256" key="4">
    <source>
        <dbReference type="ARBA" id="ARBA00004574"/>
    </source>
</evidence>
<evidence type="ECO:0000256" key="14">
    <source>
        <dbReference type="ARBA" id="ARBA00022843"/>
    </source>
</evidence>
<dbReference type="EMBL" id="JADWDJ010000004">
    <property type="protein sequence ID" value="KAG5282118.1"/>
    <property type="molecule type" value="Genomic_DNA"/>
</dbReference>
<keyword evidence="9" id="KW-1017">Isopeptide bond</keyword>
<keyword evidence="11" id="KW-0227">DNA damage</keyword>
<feature type="region of interest" description="Disordered" evidence="22">
    <location>
        <begin position="519"/>
        <end position="539"/>
    </location>
</feature>
<evidence type="ECO:0000256" key="16">
    <source>
        <dbReference type="ARBA" id="ARBA00023204"/>
    </source>
</evidence>
<evidence type="ECO:0000256" key="19">
    <source>
        <dbReference type="ARBA" id="ARBA00039555"/>
    </source>
</evidence>
<evidence type="ECO:0000256" key="6">
    <source>
        <dbReference type="ARBA" id="ARBA00012865"/>
    </source>
</evidence>
<dbReference type="FunFam" id="3.40.50.12650:FF:000003">
    <property type="entry name" value="DNA cross-link repair 1B"/>
    <property type="match status" value="1"/>
</dbReference>
<dbReference type="Pfam" id="PF12706">
    <property type="entry name" value="Lactamase_B_2"/>
    <property type="match status" value="1"/>
</dbReference>
<dbReference type="EC" id="3.5.2.6" evidence="6"/>
<evidence type="ECO:0000256" key="21">
    <source>
        <dbReference type="ARBA" id="ARBA00042738"/>
    </source>
</evidence>
<dbReference type="InterPro" id="IPR036866">
    <property type="entry name" value="RibonucZ/Hydroxyglut_hydro"/>
</dbReference>
<keyword evidence="25" id="KW-1185">Reference proteome</keyword>
<dbReference type="Proteomes" id="UP000823561">
    <property type="component" value="Chromosome 4"/>
</dbReference>
<evidence type="ECO:0000256" key="10">
    <source>
        <dbReference type="ARBA" id="ARBA00022722"/>
    </source>
</evidence>
<dbReference type="GO" id="GO:0003684">
    <property type="term" value="F:damaged DNA binding"/>
    <property type="evidence" value="ECO:0007669"/>
    <property type="project" value="TreeGrafter"/>
</dbReference>
<comment type="caution">
    <text evidence="24">The sequence shown here is derived from an EMBL/GenBank/DDBJ whole genome shotgun (WGS) entry which is preliminary data.</text>
</comment>
<evidence type="ECO:0000256" key="15">
    <source>
        <dbReference type="ARBA" id="ARBA00022895"/>
    </source>
</evidence>
<evidence type="ECO:0000313" key="24">
    <source>
        <dbReference type="EMBL" id="KAG5282118.1"/>
    </source>
</evidence>
<comment type="subcellular location">
    <subcellularLocation>
        <location evidence="4">Chromosome</location>
        <location evidence="4">Telomere</location>
    </subcellularLocation>
    <subcellularLocation>
        <location evidence="3">Cytoplasm</location>
        <location evidence="3">Cytoskeleton</location>
        <location evidence="3">Microtubule organizing center</location>
        <location evidence="3">Centrosome</location>
    </subcellularLocation>
    <subcellularLocation>
        <location evidence="2">Nucleus</location>
    </subcellularLocation>
</comment>
<reference evidence="24" key="1">
    <citation type="submission" date="2020-10" db="EMBL/GenBank/DDBJ databases">
        <title>Chromosome-scale genome assembly of the Allis shad, Alosa alosa.</title>
        <authorList>
            <person name="Margot Z."/>
            <person name="Christophe K."/>
            <person name="Cabau C."/>
            <person name="Louis A."/>
            <person name="Berthelot C."/>
            <person name="Parey E."/>
            <person name="Roest Crollius H."/>
            <person name="Montfort J."/>
            <person name="Robinson-Rechavi M."/>
            <person name="Bucao C."/>
            <person name="Bouchez O."/>
            <person name="Gislard M."/>
            <person name="Lluch J."/>
            <person name="Milhes M."/>
            <person name="Lampietro C."/>
            <person name="Lopez Roques C."/>
            <person name="Donnadieu C."/>
            <person name="Braasch I."/>
            <person name="Desvignes T."/>
            <person name="Postlethwait J."/>
            <person name="Bobe J."/>
            <person name="Guiguen Y."/>
        </authorList>
    </citation>
    <scope>NUCLEOTIDE SEQUENCE</scope>
    <source>
        <strain evidence="24">M-15738</strain>
        <tissue evidence="24">Blood</tissue>
    </source>
</reference>
<accession>A0AAV6H4D6</accession>
<keyword evidence="16" id="KW-0234">DNA repair</keyword>
<dbReference type="FunFam" id="3.60.15.10:FF:000022">
    <property type="entry name" value="DNA cross-link repair 1B"/>
    <property type="match status" value="1"/>
</dbReference>